<dbReference type="EMBL" id="GBRH01197519">
    <property type="protein sequence ID" value="JAE00377.1"/>
    <property type="molecule type" value="Transcribed_RNA"/>
</dbReference>
<accession>A0A0A9EJU6</accession>
<proteinExistence type="predicted"/>
<protein>
    <submittedName>
        <fullName evidence="1">Uncharacterized protein</fullName>
    </submittedName>
</protein>
<organism evidence="1">
    <name type="scientific">Arundo donax</name>
    <name type="common">Giant reed</name>
    <name type="synonym">Donax arundinaceus</name>
    <dbReference type="NCBI Taxonomy" id="35708"/>
    <lineage>
        <taxon>Eukaryota</taxon>
        <taxon>Viridiplantae</taxon>
        <taxon>Streptophyta</taxon>
        <taxon>Embryophyta</taxon>
        <taxon>Tracheophyta</taxon>
        <taxon>Spermatophyta</taxon>
        <taxon>Magnoliopsida</taxon>
        <taxon>Liliopsida</taxon>
        <taxon>Poales</taxon>
        <taxon>Poaceae</taxon>
        <taxon>PACMAD clade</taxon>
        <taxon>Arundinoideae</taxon>
        <taxon>Arundineae</taxon>
        <taxon>Arundo</taxon>
    </lineage>
</organism>
<name>A0A0A9EJU6_ARUDO</name>
<dbReference type="AlphaFoldDB" id="A0A0A9EJU6"/>
<reference evidence="1" key="2">
    <citation type="journal article" date="2015" name="Data Brief">
        <title>Shoot transcriptome of the giant reed, Arundo donax.</title>
        <authorList>
            <person name="Barrero R.A."/>
            <person name="Guerrero F.D."/>
            <person name="Moolhuijzen P."/>
            <person name="Goolsby J.A."/>
            <person name="Tidwell J."/>
            <person name="Bellgard S.E."/>
            <person name="Bellgard M.I."/>
        </authorList>
    </citation>
    <scope>NUCLEOTIDE SEQUENCE</scope>
    <source>
        <tissue evidence="1">Shoot tissue taken approximately 20 cm above the soil surface</tissue>
    </source>
</reference>
<evidence type="ECO:0000313" key="1">
    <source>
        <dbReference type="EMBL" id="JAE00377.1"/>
    </source>
</evidence>
<reference evidence="1" key="1">
    <citation type="submission" date="2014-09" db="EMBL/GenBank/DDBJ databases">
        <authorList>
            <person name="Magalhaes I.L.F."/>
            <person name="Oliveira U."/>
            <person name="Santos F.R."/>
            <person name="Vidigal T.H.D.A."/>
            <person name="Brescovit A.D."/>
            <person name="Santos A.J."/>
        </authorList>
    </citation>
    <scope>NUCLEOTIDE SEQUENCE</scope>
    <source>
        <tissue evidence="1">Shoot tissue taken approximately 20 cm above the soil surface</tissue>
    </source>
</reference>
<sequence>MMGRGSGSTSSYNTFQWSAGSFSRFDMFNFMDFIFSCSYDLNHLGGGSLGFKAI</sequence>